<dbReference type="OrthoDB" id="9787851at2"/>
<dbReference type="InterPro" id="IPR027417">
    <property type="entry name" value="P-loop_NTPase"/>
</dbReference>
<keyword evidence="7" id="KW-1185">Reference proteome</keyword>
<dbReference type="Proteomes" id="UP000220527">
    <property type="component" value="Unassembled WGS sequence"/>
</dbReference>
<dbReference type="InterPro" id="IPR017871">
    <property type="entry name" value="ABC_transporter-like_CS"/>
</dbReference>
<keyword evidence="3" id="KW-0547">Nucleotide-binding</keyword>
<dbReference type="SUPFAM" id="SSF52540">
    <property type="entry name" value="P-loop containing nucleoside triphosphate hydrolases"/>
    <property type="match status" value="1"/>
</dbReference>
<dbReference type="InterPro" id="IPR003593">
    <property type="entry name" value="AAA+_ATPase"/>
</dbReference>
<reference evidence="7" key="1">
    <citation type="submission" date="2017-08" db="EMBL/GenBank/DDBJ databases">
        <authorList>
            <person name="Grouzdev D.S."/>
            <person name="Gaisin V.A."/>
            <person name="Rysina M.S."/>
            <person name="Gorlenko V.M."/>
        </authorList>
    </citation>
    <scope>NUCLEOTIDE SEQUENCE [LARGE SCALE GENOMIC DNA]</scope>
    <source>
        <strain evidence="7">Kir15-3F</strain>
    </source>
</reference>
<dbReference type="Pfam" id="PF00005">
    <property type="entry name" value="ABC_tran"/>
    <property type="match status" value="1"/>
</dbReference>
<evidence type="ECO:0000259" key="5">
    <source>
        <dbReference type="PROSITE" id="PS50893"/>
    </source>
</evidence>
<dbReference type="EMBL" id="NQWI01000070">
    <property type="protein sequence ID" value="PDW02391.1"/>
    <property type="molecule type" value="Genomic_DNA"/>
</dbReference>
<dbReference type="PROSITE" id="PS00211">
    <property type="entry name" value="ABC_TRANSPORTER_1"/>
    <property type="match status" value="1"/>
</dbReference>
<feature type="domain" description="ABC transporter" evidence="5">
    <location>
        <begin position="21"/>
        <end position="246"/>
    </location>
</feature>
<comment type="caution">
    <text evidence="6">The sequence shown here is derived from an EMBL/GenBank/DDBJ whole genome shotgun (WGS) entry which is preliminary data.</text>
</comment>
<dbReference type="CDD" id="cd03235">
    <property type="entry name" value="ABC_Metallic_Cations"/>
    <property type="match status" value="1"/>
</dbReference>
<evidence type="ECO:0000256" key="4">
    <source>
        <dbReference type="ARBA" id="ARBA00022840"/>
    </source>
</evidence>
<dbReference type="InterPro" id="IPR050153">
    <property type="entry name" value="Metal_Ion_Import_ABC"/>
</dbReference>
<dbReference type="RefSeq" id="WP_097644775.1">
    <property type="nucleotide sequence ID" value="NZ_NQWI01000070.1"/>
</dbReference>
<evidence type="ECO:0000313" key="7">
    <source>
        <dbReference type="Proteomes" id="UP000220527"/>
    </source>
</evidence>
<evidence type="ECO:0000256" key="3">
    <source>
        <dbReference type="ARBA" id="ARBA00022741"/>
    </source>
</evidence>
<dbReference type="GO" id="GO:0005524">
    <property type="term" value="F:ATP binding"/>
    <property type="evidence" value="ECO:0007669"/>
    <property type="project" value="UniProtKB-KW"/>
</dbReference>
<evidence type="ECO:0000256" key="2">
    <source>
        <dbReference type="ARBA" id="ARBA00022448"/>
    </source>
</evidence>
<comment type="similarity">
    <text evidence="1">Belongs to the ABC transporter superfamily.</text>
</comment>
<gene>
    <name evidence="6" type="ORF">CJ255_14265</name>
</gene>
<proteinExistence type="inferred from homology"/>
<dbReference type="PROSITE" id="PS50893">
    <property type="entry name" value="ABC_TRANSPORTER_2"/>
    <property type="match status" value="1"/>
</dbReference>
<name>A0A2A6RHH0_9CHLR</name>
<keyword evidence="4" id="KW-0067">ATP-binding</keyword>
<keyword evidence="2" id="KW-0813">Transport</keyword>
<dbReference type="InterPro" id="IPR003439">
    <property type="entry name" value="ABC_transporter-like_ATP-bd"/>
</dbReference>
<dbReference type="PANTHER" id="PTHR42734">
    <property type="entry name" value="METAL TRANSPORT SYSTEM ATP-BINDING PROTEIN TM_0124-RELATED"/>
    <property type="match status" value="1"/>
</dbReference>
<evidence type="ECO:0000313" key="6">
    <source>
        <dbReference type="EMBL" id="PDW02391.1"/>
    </source>
</evidence>
<sequence length="246" mass="26707">MFHIPYSGRHHVERLPGAPALQLEGLVARYPGSEVVALQGVQLILPAGVRAALVGPNGSGKSTLLKVVAGLLRPQAGSIRIYGQPVGACHHRVAYLPQRGEVDWRFPVTVERMVLAGRYVHLGWLRQPKRADREQVHMVLEQLGLAALAQRQISQLSGGQQQRALLARALVQEAELLLLDEPLSAVDAASRAIIAGVLDQLSSQGKTALVATHHLDRLAEEYDHVFALEDGLLRDLPAAQMSLELV</sequence>
<organism evidence="6 7">
    <name type="scientific">Candidatus Viridilinea mediisalina</name>
    <dbReference type="NCBI Taxonomy" id="2024553"/>
    <lineage>
        <taxon>Bacteria</taxon>
        <taxon>Bacillati</taxon>
        <taxon>Chloroflexota</taxon>
        <taxon>Chloroflexia</taxon>
        <taxon>Chloroflexales</taxon>
        <taxon>Chloroflexineae</taxon>
        <taxon>Oscillochloridaceae</taxon>
        <taxon>Candidatus Viridilinea</taxon>
    </lineage>
</organism>
<dbReference type="PANTHER" id="PTHR42734:SF5">
    <property type="entry name" value="IRON TRANSPORT SYSTEM ATP-BINDING PROTEIN HI_0361-RELATED"/>
    <property type="match status" value="1"/>
</dbReference>
<accession>A0A2A6RHH0</accession>
<dbReference type="AlphaFoldDB" id="A0A2A6RHH0"/>
<dbReference type="Gene3D" id="3.40.50.300">
    <property type="entry name" value="P-loop containing nucleotide triphosphate hydrolases"/>
    <property type="match status" value="1"/>
</dbReference>
<dbReference type="SMART" id="SM00382">
    <property type="entry name" value="AAA"/>
    <property type="match status" value="1"/>
</dbReference>
<protein>
    <submittedName>
        <fullName evidence="6">ABC transporter</fullName>
    </submittedName>
</protein>
<dbReference type="GO" id="GO:0016887">
    <property type="term" value="F:ATP hydrolysis activity"/>
    <property type="evidence" value="ECO:0007669"/>
    <property type="project" value="InterPro"/>
</dbReference>
<evidence type="ECO:0000256" key="1">
    <source>
        <dbReference type="ARBA" id="ARBA00005417"/>
    </source>
</evidence>